<keyword evidence="1" id="KW-0378">Hydrolase</keyword>
<dbReference type="PANTHER" id="PTHR46523:SF1">
    <property type="entry name" value="DCTP PYROPHOSPHATASE 1"/>
    <property type="match status" value="1"/>
</dbReference>
<dbReference type="InterPro" id="IPR025984">
    <property type="entry name" value="DCTPP"/>
</dbReference>
<dbReference type="GO" id="GO:0047429">
    <property type="term" value="F:nucleoside triphosphate diphosphatase activity"/>
    <property type="evidence" value="ECO:0007669"/>
    <property type="project" value="InterPro"/>
</dbReference>
<proteinExistence type="predicted"/>
<dbReference type="PANTHER" id="PTHR46523">
    <property type="entry name" value="DCTP PYROPHOSPHATASE 1"/>
    <property type="match status" value="1"/>
</dbReference>
<dbReference type="SUPFAM" id="SSF101386">
    <property type="entry name" value="all-alpha NTP pyrophosphatases"/>
    <property type="match status" value="1"/>
</dbReference>
<gene>
    <name evidence="1" type="ORF">UR08_01885</name>
</gene>
<keyword evidence="2" id="KW-1185">Reference proteome</keyword>
<dbReference type="Pfam" id="PF12643">
    <property type="entry name" value="MazG-like"/>
    <property type="match status" value="1"/>
</dbReference>
<dbReference type="CDD" id="cd11537">
    <property type="entry name" value="NTP-PPase_RS21-C6_like"/>
    <property type="match status" value="1"/>
</dbReference>
<organism evidence="1 2">
    <name type="scientific">Listeria kieliensis</name>
    <dbReference type="NCBI Taxonomy" id="1621700"/>
    <lineage>
        <taxon>Bacteria</taxon>
        <taxon>Bacillati</taxon>
        <taxon>Bacillota</taxon>
        <taxon>Bacilli</taxon>
        <taxon>Bacillales</taxon>
        <taxon>Listeriaceae</taxon>
        <taxon>Listeria</taxon>
    </lineage>
</organism>
<protein>
    <submittedName>
        <fullName evidence="1">Nucleotide pyrophosphohydrolase</fullName>
    </submittedName>
</protein>
<dbReference type="Proteomes" id="UP000257055">
    <property type="component" value="Unassembled WGS sequence"/>
</dbReference>
<comment type="caution">
    <text evidence="1">The sequence shown here is derived from an EMBL/GenBank/DDBJ whole genome shotgun (WGS) entry which is preliminary data.</text>
</comment>
<dbReference type="GO" id="GO:0009143">
    <property type="term" value="P:nucleoside triphosphate catabolic process"/>
    <property type="evidence" value="ECO:0007669"/>
    <property type="project" value="InterPro"/>
</dbReference>
<dbReference type="PIRSF" id="PIRSF029826">
    <property type="entry name" value="UCP029826_pph"/>
    <property type="match status" value="1"/>
</dbReference>
<name>A0A3D8TTF3_9LIST</name>
<reference evidence="2" key="1">
    <citation type="submission" date="2015-04" db="EMBL/GenBank/DDBJ databases">
        <authorList>
            <person name="Schardt J."/>
            <person name="Mueller-Herbst S."/>
            <person name="Scherer S."/>
            <person name="Huptas C."/>
        </authorList>
    </citation>
    <scope>NUCLEOTIDE SEQUENCE [LARGE SCALE GENOMIC DNA]</scope>
    <source>
        <strain evidence="2">Kiel-L1</strain>
    </source>
</reference>
<evidence type="ECO:0000313" key="1">
    <source>
        <dbReference type="EMBL" id="RDX02298.1"/>
    </source>
</evidence>
<dbReference type="EMBL" id="LARY01000001">
    <property type="protein sequence ID" value="RDX02298.1"/>
    <property type="molecule type" value="Genomic_DNA"/>
</dbReference>
<dbReference type="AlphaFoldDB" id="A0A3D8TTF3"/>
<dbReference type="Gene3D" id="1.10.287.1080">
    <property type="entry name" value="MazG-like"/>
    <property type="match status" value="1"/>
</dbReference>
<accession>A0A3D8TTF3</accession>
<evidence type="ECO:0000313" key="2">
    <source>
        <dbReference type="Proteomes" id="UP000257055"/>
    </source>
</evidence>
<dbReference type="RefSeq" id="WP_115751975.1">
    <property type="nucleotide sequence ID" value="NZ_LARY01000001.1"/>
</dbReference>
<dbReference type="InterPro" id="IPR052555">
    <property type="entry name" value="dCTP_Pyrophosphatase"/>
</dbReference>
<sequence length="96" mass="11347">MKELQEEIRTFLKSRGWENQYALQKDLALSISIESAELLECFQWKESKEAVEKNEEAILDELADVLIYSLQLADSFELDAAEIIRRKLEKNKKRVW</sequence>